<dbReference type="InterPro" id="IPR003879">
    <property type="entry name" value="Butyrophylin_SPRY"/>
</dbReference>
<dbReference type="PROSITE" id="PS50188">
    <property type="entry name" value="B302_SPRY"/>
    <property type="match status" value="1"/>
</dbReference>
<dbReference type="InterPro" id="IPR001870">
    <property type="entry name" value="B30.2/SPRY"/>
</dbReference>
<dbReference type="InterPro" id="IPR050143">
    <property type="entry name" value="TRIM/RBCC"/>
</dbReference>
<dbReference type="OrthoDB" id="9410880at2759"/>
<dbReference type="Pfam" id="PF15227">
    <property type="entry name" value="zf-C3HC4_4"/>
    <property type="match status" value="1"/>
</dbReference>
<keyword evidence="13" id="KW-1185">Reference proteome</keyword>
<evidence type="ECO:0000256" key="8">
    <source>
        <dbReference type="SAM" id="Coils"/>
    </source>
</evidence>
<comment type="similarity">
    <text evidence="1">Belongs to the ohanin/vespryn family.</text>
</comment>
<dbReference type="InterPro" id="IPR043136">
    <property type="entry name" value="B30.2/SPRY_sf"/>
</dbReference>
<evidence type="ECO:0008006" key="14">
    <source>
        <dbReference type="Google" id="ProtNLM"/>
    </source>
</evidence>
<gene>
    <name evidence="12" type="ORF">JRQ81_012363</name>
</gene>
<evidence type="ECO:0000256" key="4">
    <source>
        <dbReference type="ARBA" id="ARBA00022771"/>
    </source>
</evidence>
<dbReference type="EMBL" id="JAPFRF010000024">
    <property type="protein sequence ID" value="KAJ7303391.1"/>
    <property type="molecule type" value="Genomic_DNA"/>
</dbReference>
<evidence type="ECO:0000259" key="10">
    <source>
        <dbReference type="PROSITE" id="PS50119"/>
    </source>
</evidence>
<dbReference type="InterPro" id="IPR000315">
    <property type="entry name" value="Znf_B-box"/>
</dbReference>
<feature type="domain" description="B box-type" evidence="10">
    <location>
        <begin position="92"/>
        <end position="133"/>
    </location>
</feature>
<dbReference type="Pfam" id="PF00643">
    <property type="entry name" value="zf-B_box"/>
    <property type="match status" value="1"/>
</dbReference>
<dbReference type="Proteomes" id="UP001142489">
    <property type="component" value="Unassembled WGS sequence"/>
</dbReference>
<evidence type="ECO:0000256" key="2">
    <source>
        <dbReference type="ARBA" id="ARBA00022699"/>
    </source>
</evidence>
<protein>
    <recommendedName>
        <fullName evidence="14">Zinc finger protein RFP-like</fullName>
    </recommendedName>
</protein>
<dbReference type="SUPFAM" id="SSF57850">
    <property type="entry name" value="RING/U-box"/>
    <property type="match status" value="1"/>
</dbReference>
<evidence type="ECO:0000256" key="1">
    <source>
        <dbReference type="ARBA" id="ARBA00009651"/>
    </source>
</evidence>
<evidence type="ECO:0000256" key="6">
    <source>
        <dbReference type="ARBA" id="ARBA00034460"/>
    </source>
</evidence>
<organism evidence="12 13">
    <name type="scientific">Phrynocephalus forsythii</name>
    <dbReference type="NCBI Taxonomy" id="171643"/>
    <lineage>
        <taxon>Eukaryota</taxon>
        <taxon>Metazoa</taxon>
        <taxon>Chordata</taxon>
        <taxon>Craniata</taxon>
        <taxon>Vertebrata</taxon>
        <taxon>Euteleostomi</taxon>
        <taxon>Lepidosauria</taxon>
        <taxon>Squamata</taxon>
        <taxon>Bifurcata</taxon>
        <taxon>Unidentata</taxon>
        <taxon>Episquamata</taxon>
        <taxon>Toxicofera</taxon>
        <taxon>Iguania</taxon>
        <taxon>Acrodonta</taxon>
        <taxon>Agamidae</taxon>
        <taxon>Agaminae</taxon>
        <taxon>Phrynocephalus</taxon>
    </lineage>
</organism>
<dbReference type="FunFam" id="2.60.120.920:FF:000004">
    <property type="entry name" value="Butyrophilin subfamily 1 member A1"/>
    <property type="match status" value="1"/>
</dbReference>
<dbReference type="Gene3D" id="3.30.40.10">
    <property type="entry name" value="Zinc/RING finger domain, C3HC4 (zinc finger)"/>
    <property type="match status" value="1"/>
</dbReference>
<dbReference type="InterPro" id="IPR003877">
    <property type="entry name" value="SPRY_dom"/>
</dbReference>
<dbReference type="SUPFAM" id="SSF57845">
    <property type="entry name" value="B-box zinc-binding domain"/>
    <property type="match status" value="1"/>
</dbReference>
<dbReference type="InterPro" id="IPR013083">
    <property type="entry name" value="Znf_RING/FYVE/PHD"/>
</dbReference>
<dbReference type="SUPFAM" id="SSF49899">
    <property type="entry name" value="Concanavalin A-like lectins/glucanases"/>
    <property type="match status" value="1"/>
</dbReference>
<evidence type="ECO:0000256" key="7">
    <source>
        <dbReference type="PROSITE-ProRule" id="PRU00024"/>
    </source>
</evidence>
<dbReference type="Pfam" id="PF13765">
    <property type="entry name" value="PRY"/>
    <property type="match status" value="1"/>
</dbReference>
<dbReference type="CDD" id="cd19762">
    <property type="entry name" value="Bbox2_TRIM7-like"/>
    <property type="match status" value="1"/>
</dbReference>
<evidence type="ECO:0000259" key="11">
    <source>
        <dbReference type="PROSITE" id="PS50188"/>
    </source>
</evidence>
<dbReference type="PROSITE" id="PS00518">
    <property type="entry name" value="ZF_RING_1"/>
    <property type="match status" value="1"/>
</dbReference>
<dbReference type="InterPro" id="IPR013320">
    <property type="entry name" value="ConA-like_dom_sf"/>
</dbReference>
<keyword evidence="5" id="KW-0862">Zinc</keyword>
<dbReference type="InterPro" id="IPR006574">
    <property type="entry name" value="PRY"/>
</dbReference>
<comment type="function">
    <text evidence="6">Neurotoxin that produces dose-dependent hypolocomotion and hyperalgesia in mice. May directly act on the central nervous system, as it is 6500-fold more potent when administered intracerebroventricularly than intraperitoneal.</text>
</comment>
<keyword evidence="8" id="KW-0175">Coiled coil</keyword>
<dbReference type="PANTHER" id="PTHR24103">
    <property type="entry name" value="E3 UBIQUITIN-PROTEIN LIGASE TRIM"/>
    <property type="match status" value="1"/>
</dbReference>
<dbReference type="CDD" id="cd12888">
    <property type="entry name" value="SPRY_PRY_TRIM7_like"/>
    <property type="match status" value="1"/>
</dbReference>
<evidence type="ECO:0000259" key="9">
    <source>
        <dbReference type="PROSITE" id="PS50089"/>
    </source>
</evidence>
<dbReference type="PROSITE" id="PS50089">
    <property type="entry name" value="ZF_RING_2"/>
    <property type="match status" value="1"/>
</dbReference>
<accession>A0A9Q1APY2</accession>
<name>A0A9Q1APY2_9SAUR</name>
<dbReference type="GO" id="GO:0008270">
    <property type="term" value="F:zinc ion binding"/>
    <property type="evidence" value="ECO:0007669"/>
    <property type="project" value="UniProtKB-KW"/>
</dbReference>
<comment type="caution">
    <text evidence="12">The sequence shown here is derived from an EMBL/GenBank/DDBJ whole genome shotgun (WGS) entry which is preliminary data.</text>
</comment>
<evidence type="ECO:0000256" key="5">
    <source>
        <dbReference type="ARBA" id="ARBA00022833"/>
    </source>
</evidence>
<dbReference type="SMART" id="SM00589">
    <property type="entry name" value="PRY"/>
    <property type="match status" value="1"/>
</dbReference>
<dbReference type="InterPro" id="IPR017907">
    <property type="entry name" value="Znf_RING_CS"/>
</dbReference>
<keyword evidence="2" id="KW-0528">Neurotoxin</keyword>
<dbReference type="InterPro" id="IPR001841">
    <property type="entry name" value="Znf_RING"/>
</dbReference>
<dbReference type="PROSITE" id="PS50119">
    <property type="entry name" value="ZF_BBOX"/>
    <property type="match status" value="1"/>
</dbReference>
<evidence type="ECO:0000256" key="3">
    <source>
        <dbReference type="ARBA" id="ARBA00022723"/>
    </source>
</evidence>
<dbReference type="Gene3D" id="3.30.160.60">
    <property type="entry name" value="Classic Zinc Finger"/>
    <property type="match status" value="1"/>
</dbReference>
<feature type="coiled-coil region" evidence="8">
    <location>
        <begin position="166"/>
        <end position="218"/>
    </location>
</feature>
<sequence length="494" mass="56038">MAAASLQGLGVEATCSICLDYFKDPVITGCGHNFCRDCLAQCWEGSEEEEVPCPQCREQVRRNLIIPNRQLANVAELTKQLRLQEETRLTEGKGGVCGKHREPLKLFCKEDETPICVVCDRSKEHRFHDVVPLEEAAQDYKGVFCRCLELLEEDRAKIVACKAETGEESQKLIKQTKAQVEKTKEQFKELHSFLNRQEKCLLSHLEEVEKEIARKTEEHLARLSEEFSSLGGLMWEMEEKCQQPTCEFIQDVRNLLRSPALQTEICRLTLRSESSGIPVTLAFDFTLLLQTEIQKENVTLDPKTAHPNLILSEDLKSARNEGRCNDVPDNPERFNSWPCMLGLKGFTAGRHYWDITVAGEGSWAVGVAKKSVQRKGHIELTTEKGIWIVGKWRDGYRASDFPNKSFLPLSEKLRRIRVSLNYEMDQVAFHDVDTGSHLYTFSGTSFSGETLLPCFGMFRKASLTVQPNGPLNLKDLLLFPQKKTPGHHPPQKAN</sequence>
<proteinExistence type="inferred from homology"/>
<dbReference type="CDD" id="cd16594">
    <property type="entry name" value="RING-HC_TRIM7-like_C-IV"/>
    <property type="match status" value="1"/>
</dbReference>
<dbReference type="PRINTS" id="PR01407">
    <property type="entry name" value="BUTYPHLNCDUF"/>
</dbReference>
<reference evidence="12" key="1">
    <citation type="journal article" date="2023" name="DNA Res.">
        <title>Chromosome-level genome assembly of Phrynocephalus forsythii using third-generation DNA sequencing and Hi-C analysis.</title>
        <authorList>
            <person name="Qi Y."/>
            <person name="Zhao W."/>
            <person name="Zhao Y."/>
            <person name="Niu C."/>
            <person name="Cao S."/>
            <person name="Zhang Y."/>
        </authorList>
    </citation>
    <scope>NUCLEOTIDE SEQUENCE</scope>
    <source>
        <tissue evidence="12">Muscle</tissue>
    </source>
</reference>
<dbReference type="SMART" id="SM00336">
    <property type="entry name" value="BBOX"/>
    <property type="match status" value="1"/>
</dbReference>
<dbReference type="AlphaFoldDB" id="A0A9Q1APY2"/>
<dbReference type="Gene3D" id="2.60.120.920">
    <property type="match status" value="1"/>
</dbReference>
<keyword evidence="4 7" id="KW-0863">Zinc-finger</keyword>
<keyword evidence="2" id="KW-0800">Toxin</keyword>
<dbReference type="Pfam" id="PF00622">
    <property type="entry name" value="SPRY"/>
    <property type="match status" value="1"/>
</dbReference>
<dbReference type="SMART" id="SM00184">
    <property type="entry name" value="RING"/>
    <property type="match status" value="1"/>
</dbReference>
<evidence type="ECO:0000313" key="13">
    <source>
        <dbReference type="Proteomes" id="UP001142489"/>
    </source>
</evidence>
<evidence type="ECO:0000313" key="12">
    <source>
        <dbReference type="EMBL" id="KAJ7303391.1"/>
    </source>
</evidence>
<feature type="domain" description="B30.2/SPRY" evidence="11">
    <location>
        <begin position="278"/>
        <end position="473"/>
    </location>
</feature>
<dbReference type="SMART" id="SM00449">
    <property type="entry name" value="SPRY"/>
    <property type="match status" value="1"/>
</dbReference>
<feature type="domain" description="RING-type" evidence="9">
    <location>
        <begin position="15"/>
        <end position="57"/>
    </location>
</feature>
<keyword evidence="3" id="KW-0479">Metal-binding</keyword>